<organism evidence="3 4">
    <name type="scientific">Erythrobacter aureus</name>
    <dbReference type="NCBI Taxonomy" id="2182384"/>
    <lineage>
        <taxon>Bacteria</taxon>
        <taxon>Pseudomonadati</taxon>
        <taxon>Pseudomonadota</taxon>
        <taxon>Alphaproteobacteria</taxon>
        <taxon>Sphingomonadales</taxon>
        <taxon>Erythrobacteraceae</taxon>
        <taxon>Erythrobacter/Porphyrobacter group</taxon>
        <taxon>Erythrobacter</taxon>
    </lineage>
</organism>
<dbReference type="InterPro" id="IPR014158">
    <property type="entry name" value="T4SS_VirB5"/>
</dbReference>
<accession>A0A345YIM9</accession>
<protein>
    <recommendedName>
        <fullName evidence="5">Type IV secretion system protein VirB5</fullName>
    </recommendedName>
</protein>
<evidence type="ECO:0000313" key="4">
    <source>
        <dbReference type="Proteomes" id="UP000254508"/>
    </source>
</evidence>
<feature type="chain" id="PRO_5016872834" description="Type IV secretion system protein VirB5" evidence="2">
    <location>
        <begin position="30"/>
        <end position="251"/>
    </location>
</feature>
<feature type="signal peptide" evidence="2">
    <location>
        <begin position="1"/>
        <end position="29"/>
    </location>
</feature>
<dbReference type="EMBL" id="CP031358">
    <property type="protein sequence ID" value="AXK43781.1"/>
    <property type="molecule type" value="Genomic_DNA"/>
</dbReference>
<evidence type="ECO:0000256" key="2">
    <source>
        <dbReference type="SAM" id="SignalP"/>
    </source>
</evidence>
<evidence type="ECO:0000256" key="1">
    <source>
        <dbReference type="SAM" id="Coils"/>
    </source>
</evidence>
<evidence type="ECO:0008006" key="5">
    <source>
        <dbReference type="Google" id="ProtNLM"/>
    </source>
</evidence>
<evidence type="ECO:0000313" key="3">
    <source>
        <dbReference type="EMBL" id="AXK43781.1"/>
    </source>
</evidence>
<feature type="coiled-coil region" evidence="1">
    <location>
        <begin position="39"/>
        <end position="66"/>
    </location>
</feature>
<reference evidence="3 4" key="1">
    <citation type="submission" date="2018-07" db="EMBL/GenBank/DDBJ databases">
        <title>Genome sequence of Erythrobacter strain YH-07, an antagonistic bacterium isolated from Yellow Sea.</title>
        <authorList>
            <person name="Tang T."/>
            <person name="Liu Q."/>
            <person name="Sun X."/>
        </authorList>
    </citation>
    <scope>NUCLEOTIDE SEQUENCE [LARGE SCALE GENOMIC DNA]</scope>
    <source>
        <strain evidence="3 4">YH-07</strain>
        <plasmid evidence="3 4">unnamed</plasmid>
    </source>
</reference>
<geneLocation type="plasmid" evidence="3 4">
    <name>unnamed</name>
</geneLocation>
<keyword evidence="3" id="KW-0614">Plasmid</keyword>
<dbReference type="Pfam" id="PF07996">
    <property type="entry name" value="T4SS"/>
    <property type="match status" value="1"/>
</dbReference>
<dbReference type="KEGG" id="err:DVR09_15100"/>
<gene>
    <name evidence="3" type="ORF">DVR09_15100</name>
</gene>
<dbReference type="RefSeq" id="WP_115418094.1">
    <property type="nucleotide sequence ID" value="NZ_CP031358.1"/>
</dbReference>
<keyword evidence="1" id="KW-0175">Coiled coil</keyword>
<keyword evidence="4" id="KW-1185">Reference proteome</keyword>
<name>A0A345YIM9_9SPHN</name>
<keyword evidence="2" id="KW-0732">Signal</keyword>
<sequence length="251" mass="26517">MMMLTKKARALFAAAAAATVMTMPAPASAGIPVIDPTAIARIREVVSTASQQLAQIRQQVQQVNQMRNTIGQVGKGQLDSIMQQSGIDMAGAKGILRDVQTLGSTSANLGNAVKGLKIDGEGSLNIPTIDSLGAGRDAASKIFFYGGSESMNMQTVRQLRDRRNIALRETAITGFGAAASFKSDLAETQQIADKLSAQASESTDLRTDVQVNTATLLAMYAEMQKQTAIQAQLLELDASRTLAGDATAKRN</sequence>
<dbReference type="AlphaFoldDB" id="A0A345YIM9"/>
<dbReference type="Proteomes" id="UP000254508">
    <property type="component" value="Plasmid unnamed"/>
</dbReference>
<proteinExistence type="predicted"/>